<dbReference type="InterPro" id="IPR040442">
    <property type="entry name" value="Pyrv_kinase-like_dom_sf"/>
</dbReference>
<evidence type="ECO:0000313" key="12">
    <source>
        <dbReference type="Proteomes" id="UP000219167"/>
    </source>
</evidence>
<proteinExistence type="inferred from homology"/>
<dbReference type="InterPro" id="IPR015813">
    <property type="entry name" value="Pyrv/PenolPyrv_kinase-like_dom"/>
</dbReference>
<dbReference type="NCBIfam" id="TIGR00222">
    <property type="entry name" value="panB"/>
    <property type="match status" value="1"/>
</dbReference>
<comment type="catalytic activity">
    <reaction evidence="7">
        <text>(6R)-5,10-methylene-5,6,7,8-tetrahydrofolate + 3-methyl-2-oxobutanoate + H2O = 2-dehydropantoate + (6S)-5,6,7,8-tetrahydrofolate</text>
        <dbReference type="Rhea" id="RHEA:11824"/>
        <dbReference type="ChEBI" id="CHEBI:11561"/>
        <dbReference type="ChEBI" id="CHEBI:11851"/>
        <dbReference type="ChEBI" id="CHEBI:15377"/>
        <dbReference type="ChEBI" id="CHEBI:15636"/>
        <dbReference type="ChEBI" id="CHEBI:57453"/>
        <dbReference type="EC" id="2.1.2.11"/>
    </reaction>
</comment>
<dbReference type="GO" id="GO:0003864">
    <property type="term" value="F:3-methyl-2-oxobutanoate hydroxymethyltransferase activity"/>
    <property type="evidence" value="ECO:0007669"/>
    <property type="project" value="UniProtKB-UniRule"/>
</dbReference>
<keyword evidence="5 7" id="KW-0808">Transferase</keyword>
<evidence type="ECO:0000256" key="1">
    <source>
        <dbReference type="ARBA" id="ARBA00005033"/>
    </source>
</evidence>
<reference evidence="11 12" key="1">
    <citation type="submission" date="2017-08" db="EMBL/GenBank/DDBJ databases">
        <authorList>
            <person name="de Groot N.N."/>
        </authorList>
    </citation>
    <scope>NUCLEOTIDE SEQUENCE [LARGE SCALE GENOMIC DNA]</scope>
    <source>
        <strain evidence="11 12">JC85</strain>
    </source>
</reference>
<dbReference type="AlphaFoldDB" id="A0A285UEG8"/>
<keyword evidence="4 7" id="KW-0566">Pantothenate biosynthesis</keyword>
<dbReference type="GO" id="GO:0032259">
    <property type="term" value="P:methylation"/>
    <property type="evidence" value="ECO:0007669"/>
    <property type="project" value="UniProtKB-KW"/>
</dbReference>
<feature type="binding site" evidence="7 9">
    <location>
        <position position="118"/>
    </location>
    <ligand>
        <name>3-methyl-2-oxobutanoate</name>
        <dbReference type="ChEBI" id="CHEBI:11851"/>
    </ligand>
</feature>
<dbReference type="Proteomes" id="UP000219167">
    <property type="component" value="Unassembled WGS sequence"/>
</dbReference>
<evidence type="ECO:0000256" key="6">
    <source>
        <dbReference type="ARBA" id="ARBA00056497"/>
    </source>
</evidence>
<keyword evidence="7" id="KW-0963">Cytoplasm</keyword>
<dbReference type="SUPFAM" id="SSF51621">
    <property type="entry name" value="Phosphoenolpyruvate/pyruvate domain"/>
    <property type="match status" value="1"/>
</dbReference>
<comment type="function">
    <text evidence="6 7">Catalyzes the reversible reaction in which hydroxymethyl group from 5,10-methylenetetrahydrofolate is transferred onto alpha-ketoisovalerate to form ketopantoate.</text>
</comment>
<dbReference type="Gene3D" id="3.20.20.60">
    <property type="entry name" value="Phosphoenolpyruvate-binding domains"/>
    <property type="match status" value="1"/>
</dbReference>
<comment type="subcellular location">
    <subcellularLocation>
        <location evidence="7">Cytoplasm</location>
    </subcellularLocation>
</comment>
<evidence type="ECO:0000256" key="3">
    <source>
        <dbReference type="ARBA" id="ARBA00011424"/>
    </source>
</evidence>
<evidence type="ECO:0000313" key="11">
    <source>
        <dbReference type="EMBL" id="SOC40280.1"/>
    </source>
</evidence>
<dbReference type="RefSeq" id="WP_097139615.1">
    <property type="nucleotide sequence ID" value="NZ_OBQD01000007.1"/>
</dbReference>
<keyword evidence="7 10" id="KW-0460">Magnesium</keyword>
<keyword evidence="11" id="KW-0489">Methyltransferase</keyword>
<dbReference type="OrthoDB" id="9781789at2"/>
<dbReference type="UniPathway" id="UPA00028">
    <property type="reaction ID" value="UER00003"/>
</dbReference>
<keyword evidence="7 10" id="KW-0479">Metal-binding</keyword>
<evidence type="ECO:0000256" key="10">
    <source>
        <dbReference type="PIRSR" id="PIRSR000388-3"/>
    </source>
</evidence>
<accession>A0A285UEG8</accession>
<evidence type="ECO:0000256" key="2">
    <source>
        <dbReference type="ARBA" id="ARBA00008676"/>
    </source>
</evidence>
<evidence type="ECO:0000256" key="7">
    <source>
        <dbReference type="HAMAP-Rule" id="MF_00156"/>
    </source>
</evidence>
<dbReference type="GO" id="GO:0000287">
    <property type="term" value="F:magnesium ion binding"/>
    <property type="evidence" value="ECO:0007669"/>
    <property type="project" value="TreeGrafter"/>
</dbReference>
<dbReference type="GO" id="GO:0005737">
    <property type="term" value="C:cytoplasm"/>
    <property type="evidence" value="ECO:0007669"/>
    <property type="project" value="UniProtKB-SubCell"/>
</dbReference>
<dbReference type="PANTHER" id="PTHR20881">
    <property type="entry name" value="3-METHYL-2-OXOBUTANOATE HYDROXYMETHYLTRANSFERASE"/>
    <property type="match status" value="1"/>
</dbReference>
<dbReference type="EC" id="2.1.2.11" evidence="7"/>
<comment type="similarity">
    <text evidence="2 7">Belongs to the PanB family.</text>
</comment>
<dbReference type="PANTHER" id="PTHR20881:SF0">
    <property type="entry name" value="3-METHYL-2-OXOBUTANOATE HYDROXYMETHYLTRANSFERASE"/>
    <property type="match status" value="1"/>
</dbReference>
<dbReference type="NCBIfam" id="NF001452">
    <property type="entry name" value="PRK00311.1"/>
    <property type="match status" value="1"/>
</dbReference>
<sequence length="276" mass="29434">MSVHVAKRRLAPADIRGLKGERPIVSLTAYTTPIAKLLDPHVDFMLVGDSLGMVVYGLDSTVSVTLEMMIAHGQAVMRGSERACVVVDLPFGSYQESKEQAFHSAARVLKETGCSAVKLEGGAEMAETVDFLIQRGIPVLGHVGLMPQLINTTGGYRSLGRSDKEAEKIRRDAKAIADAGAFAIVIEGTVEPVAREITGALSVPTIGIGASPACDGQVLVVDDALGIFTDFKPRFVKRFADLAPQISAAVEAYAEEVKARTFPGQEHTFQVKTKPA</sequence>
<dbReference type="EMBL" id="OBQD01000007">
    <property type="protein sequence ID" value="SOC40280.1"/>
    <property type="molecule type" value="Genomic_DNA"/>
</dbReference>
<dbReference type="Pfam" id="PF02548">
    <property type="entry name" value="Pantoate_transf"/>
    <property type="match status" value="1"/>
</dbReference>
<dbReference type="InterPro" id="IPR003700">
    <property type="entry name" value="Pantoate_hydroxy_MeTrfase"/>
</dbReference>
<dbReference type="GO" id="GO:0015940">
    <property type="term" value="P:pantothenate biosynthetic process"/>
    <property type="evidence" value="ECO:0007669"/>
    <property type="project" value="UniProtKB-UniRule"/>
</dbReference>
<evidence type="ECO:0000256" key="8">
    <source>
        <dbReference type="PIRSR" id="PIRSR000388-1"/>
    </source>
</evidence>
<comment type="subunit">
    <text evidence="3 7">Homodecamer; pentamer of dimers.</text>
</comment>
<gene>
    <name evidence="7" type="primary">panB</name>
    <name evidence="11" type="ORF">SAMN05892877_10794</name>
</gene>
<name>A0A285UEG8_9HYPH</name>
<feature type="binding site" evidence="7 9">
    <location>
        <begin position="49"/>
        <end position="50"/>
    </location>
    <ligand>
        <name>3-methyl-2-oxobutanoate</name>
        <dbReference type="ChEBI" id="CHEBI:11851"/>
    </ligand>
</feature>
<evidence type="ECO:0000256" key="5">
    <source>
        <dbReference type="ARBA" id="ARBA00022679"/>
    </source>
</evidence>
<dbReference type="CDD" id="cd06557">
    <property type="entry name" value="KPHMT-like"/>
    <property type="match status" value="1"/>
</dbReference>
<feature type="binding site" evidence="7 10">
    <location>
        <position position="88"/>
    </location>
    <ligand>
        <name>Mg(2+)</name>
        <dbReference type="ChEBI" id="CHEBI:18420"/>
    </ligand>
</feature>
<protein>
    <recommendedName>
        <fullName evidence="7">3-methyl-2-oxobutanoate hydroxymethyltransferase</fullName>
        <ecNumber evidence="7">2.1.2.11</ecNumber>
    </recommendedName>
    <alternativeName>
        <fullName evidence="7">Ketopantoate hydroxymethyltransferase</fullName>
        <shortName evidence="7">KPHMT</shortName>
    </alternativeName>
</protein>
<feature type="active site" description="Proton acceptor" evidence="7 8">
    <location>
        <position position="187"/>
    </location>
</feature>
<organism evidence="11 12">
    <name type="scientific">Rhizobium subbaraonis</name>
    <dbReference type="NCBI Taxonomy" id="908946"/>
    <lineage>
        <taxon>Bacteria</taxon>
        <taxon>Pseudomonadati</taxon>
        <taxon>Pseudomonadota</taxon>
        <taxon>Alphaproteobacteria</taxon>
        <taxon>Hyphomicrobiales</taxon>
        <taxon>Rhizobiaceae</taxon>
        <taxon>Rhizobium/Agrobacterium group</taxon>
        <taxon>Rhizobium</taxon>
    </lineage>
</organism>
<feature type="binding site" evidence="7 10">
    <location>
        <position position="49"/>
    </location>
    <ligand>
        <name>Mg(2+)</name>
        <dbReference type="ChEBI" id="CHEBI:18420"/>
    </ligand>
</feature>
<keyword evidence="12" id="KW-1185">Reference proteome</keyword>
<dbReference type="FunFam" id="3.20.20.60:FF:000003">
    <property type="entry name" value="3-methyl-2-oxobutanoate hydroxymethyltransferase"/>
    <property type="match status" value="1"/>
</dbReference>
<dbReference type="PIRSF" id="PIRSF000388">
    <property type="entry name" value="Pantoate_hydroxy_MeTrfase"/>
    <property type="match status" value="1"/>
</dbReference>
<comment type="pathway">
    <text evidence="1 7">Cofactor biosynthesis; (R)-pantothenate biosynthesis; (R)-pantoate from 3-methyl-2-oxobutanoate: step 1/2.</text>
</comment>
<comment type="cofactor">
    <cofactor evidence="7 10">
        <name>Mg(2+)</name>
        <dbReference type="ChEBI" id="CHEBI:18420"/>
    </cofactor>
    <text evidence="7 10">Binds 1 Mg(2+) ion per subunit.</text>
</comment>
<feature type="binding site" evidence="7 9">
    <location>
        <position position="88"/>
    </location>
    <ligand>
        <name>3-methyl-2-oxobutanoate</name>
        <dbReference type="ChEBI" id="CHEBI:11851"/>
    </ligand>
</feature>
<evidence type="ECO:0000256" key="9">
    <source>
        <dbReference type="PIRSR" id="PIRSR000388-2"/>
    </source>
</evidence>
<feature type="binding site" evidence="7 10">
    <location>
        <position position="120"/>
    </location>
    <ligand>
        <name>Mg(2+)</name>
        <dbReference type="ChEBI" id="CHEBI:18420"/>
    </ligand>
</feature>
<dbReference type="GO" id="GO:0008168">
    <property type="term" value="F:methyltransferase activity"/>
    <property type="evidence" value="ECO:0007669"/>
    <property type="project" value="UniProtKB-KW"/>
</dbReference>
<evidence type="ECO:0000256" key="4">
    <source>
        <dbReference type="ARBA" id="ARBA00022655"/>
    </source>
</evidence>
<dbReference type="HAMAP" id="MF_00156">
    <property type="entry name" value="PanB"/>
    <property type="match status" value="1"/>
</dbReference>